<gene>
    <name evidence="8" type="ORF">TEGL_16650</name>
</gene>
<dbReference type="RefSeq" id="WP_018591320.1">
    <property type="nucleotide sequence ID" value="NZ_CP117523.1"/>
</dbReference>
<evidence type="ECO:0000313" key="8">
    <source>
        <dbReference type="EMBL" id="WWD83259.1"/>
    </source>
</evidence>
<accession>A0ABZ2EU12</accession>
<keyword evidence="3" id="KW-0378">Hydrolase</keyword>
<dbReference type="Pfam" id="PF08239">
    <property type="entry name" value="SH3_3"/>
    <property type="match status" value="2"/>
</dbReference>
<dbReference type="InterPro" id="IPR038765">
    <property type="entry name" value="Papain-like_cys_pep_sf"/>
</dbReference>
<evidence type="ECO:0000313" key="9">
    <source>
        <dbReference type="Proteomes" id="UP001348492"/>
    </source>
</evidence>
<dbReference type="Pfam" id="PF00877">
    <property type="entry name" value="NLPC_P60"/>
    <property type="match status" value="1"/>
</dbReference>
<keyword evidence="9" id="KW-1185">Reference proteome</keyword>
<dbReference type="InterPro" id="IPR000064">
    <property type="entry name" value="NLP_P60_dom"/>
</dbReference>
<evidence type="ECO:0000259" key="6">
    <source>
        <dbReference type="PROSITE" id="PS51781"/>
    </source>
</evidence>
<evidence type="ECO:0008006" key="10">
    <source>
        <dbReference type="Google" id="ProtNLM"/>
    </source>
</evidence>
<dbReference type="Proteomes" id="UP001348492">
    <property type="component" value="Chromosome"/>
</dbReference>
<feature type="domain" description="SH3b" evidence="6">
    <location>
        <begin position="37"/>
        <end position="101"/>
    </location>
</feature>
<evidence type="ECO:0000259" key="7">
    <source>
        <dbReference type="PROSITE" id="PS51935"/>
    </source>
</evidence>
<dbReference type="PROSITE" id="PS51935">
    <property type="entry name" value="NLPC_P60"/>
    <property type="match status" value="1"/>
</dbReference>
<dbReference type="EMBL" id="CP117523">
    <property type="protein sequence ID" value="WWD83259.1"/>
    <property type="molecule type" value="Genomic_DNA"/>
</dbReference>
<sequence length="309" mass="34032">MINKNVLSVATILVMSSSAATFVNGQEINIENKNITNKFGTVTPQSGLNVRKTPMVTNNNKLFAIPYNTKVEILGKQDGWYKIKINSRQGYVSGKYIETITSDNSTNVIYKYVSENRVNFRTGASTNSKVLQLLNKDEKVKFISSAGSWSKIEYNHKIGYIYSDYLSIKKTPPSTGSSDTNTSNSSKKKKIVSTANNQIGKPYVWGAQGPNSFDCSGLMTYIYKTAAGINLPRTSTQQSTFGTTISKSNLQEGDLIFSSTNGTGRVSHVGIYVGNGEMIHSPKPGDSVKKTSINNSYWKGVYLWSKRVL</sequence>
<keyword evidence="5" id="KW-0732">Signal</keyword>
<evidence type="ECO:0000256" key="3">
    <source>
        <dbReference type="ARBA" id="ARBA00022801"/>
    </source>
</evidence>
<dbReference type="PROSITE" id="PS51781">
    <property type="entry name" value="SH3B"/>
    <property type="match status" value="2"/>
</dbReference>
<dbReference type="Gene3D" id="2.30.30.40">
    <property type="entry name" value="SH3 Domains"/>
    <property type="match status" value="2"/>
</dbReference>
<name>A0ABZ2EU12_9FIRM</name>
<evidence type="ECO:0000256" key="5">
    <source>
        <dbReference type="SAM" id="SignalP"/>
    </source>
</evidence>
<dbReference type="Gene3D" id="3.90.1720.10">
    <property type="entry name" value="endopeptidase domain like (from Nostoc punctiforme)"/>
    <property type="match status" value="1"/>
</dbReference>
<dbReference type="SUPFAM" id="SSF50044">
    <property type="entry name" value="SH3-domain"/>
    <property type="match status" value="1"/>
</dbReference>
<dbReference type="SUPFAM" id="SSF54001">
    <property type="entry name" value="Cysteine proteinases"/>
    <property type="match status" value="1"/>
</dbReference>
<dbReference type="InterPro" id="IPR003646">
    <property type="entry name" value="SH3-like_bac-type"/>
</dbReference>
<dbReference type="PANTHER" id="PTHR47053">
    <property type="entry name" value="MUREIN DD-ENDOPEPTIDASE MEPH-RELATED"/>
    <property type="match status" value="1"/>
</dbReference>
<evidence type="ECO:0000256" key="1">
    <source>
        <dbReference type="ARBA" id="ARBA00007074"/>
    </source>
</evidence>
<dbReference type="SMART" id="SM00287">
    <property type="entry name" value="SH3b"/>
    <property type="match status" value="2"/>
</dbReference>
<organism evidence="8 9">
    <name type="scientific">Terrisporobacter glycolicus ATCC 14880 = DSM 1288</name>
    <dbReference type="NCBI Taxonomy" id="1121315"/>
    <lineage>
        <taxon>Bacteria</taxon>
        <taxon>Bacillati</taxon>
        <taxon>Bacillota</taxon>
        <taxon>Clostridia</taxon>
        <taxon>Peptostreptococcales</taxon>
        <taxon>Peptostreptococcaceae</taxon>
        <taxon>Terrisporobacter</taxon>
    </lineage>
</organism>
<keyword evidence="4" id="KW-0788">Thiol protease</keyword>
<feature type="domain" description="NlpC/P60" evidence="7">
    <location>
        <begin position="185"/>
        <end position="309"/>
    </location>
</feature>
<reference evidence="8 9" key="1">
    <citation type="journal article" date="2023" name="PLoS ONE">
        <title>Genome-based metabolic and phylogenomic analysis of three Terrisporobacter species.</title>
        <authorList>
            <person name="Boer T."/>
            <person name="Bengelsdorf F.R."/>
            <person name="Bomeke M."/>
            <person name="Daniel R."/>
            <person name="Poehlein A."/>
        </authorList>
    </citation>
    <scope>NUCLEOTIDE SEQUENCE [LARGE SCALE GENOMIC DNA]</scope>
    <source>
        <strain evidence="8 9">DSM 1288</strain>
    </source>
</reference>
<evidence type="ECO:0000256" key="2">
    <source>
        <dbReference type="ARBA" id="ARBA00022670"/>
    </source>
</evidence>
<protein>
    <recommendedName>
        <fullName evidence="10">SH3 domain-containing protein</fullName>
    </recommendedName>
</protein>
<proteinExistence type="inferred from homology"/>
<feature type="chain" id="PRO_5046488854" description="SH3 domain-containing protein" evidence="5">
    <location>
        <begin position="20"/>
        <end position="309"/>
    </location>
</feature>
<dbReference type="InterPro" id="IPR051202">
    <property type="entry name" value="Peptidase_C40"/>
</dbReference>
<dbReference type="PANTHER" id="PTHR47053:SF1">
    <property type="entry name" value="MUREIN DD-ENDOPEPTIDASE MEPH-RELATED"/>
    <property type="match status" value="1"/>
</dbReference>
<evidence type="ECO:0000256" key="4">
    <source>
        <dbReference type="ARBA" id="ARBA00022807"/>
    </source>
</evidence>
<comment type="similarity">
    <text evidence="1">Belongs to the peptidase C40 family.</text>
</comment>
<feature type="signal peptide" evidence="5">
    <location>
        <begin position="1"/>
        <end position="19"/>
    </location>
</feature>
<feature type="domain" description="SH3b" evidence="6">
    <location>
        <begin position="105"/>
        <end position="170"/>
    </location>
</feature>
<dbReference type="InterPro" id="IPR036028">
    <property type="entry name" value="SH3-like_dom_sf"/>
</dbReference>
<keyword evidence="2" id="KW-0645">Protease</keyword>